<accession>A0A1I2HI68</accession>
<dbReference type="OrthoDB" id="963735at2"/>
<protein>
    <submittedName>
        <fullName evidence="1">Uncharacterized protein</fullName>
    </submittedName>
</protein>
<dbReference type="STRING" id="662367.SAMN05216167_14424"/>
<keyword evidence="2" id="KW-1185">Reference proteome</keyword>
<dbReference type="EMBL" id="FOLQ01000044">
    <property type="protein sequence ID" value="SFF29985.1"/>
    <property type="molecule type" value="Genomic_DNA"/>
</dbReference>
<dbReference type="Proteomes" id="UP000198598">
    <property type="component" value="Unassembled WGS sequence"/>
</dbReference>
<proteinExistence type="predicted"/>
<reference evidence="1 2" key="1">
    <citation type="submission" date="2016-10" db="EMBL/GenBank/DDBJ databases">
        <authorList>
            <person name="de Groot N.N."/>
        </authorList>
    </citation>
    <scope>NUCLEOTIDE SEQUENCE [LARGE SCALE GENOMIC DNA]</scope>
    <source>
        <strain evidence="1 2">DSM 26130</strain>
    </source>
</reference>
<evidence type="ECO:0000313" key="2">
    <source>
        <dbReference type="Proteomes" id="UP000198598"/>
    </source>
</evidence>
<dbReference type="RefSeq" id="WP_093834991.1">
    <property type="nucleotide sequence ID" value="NZ_FOLQ01000044.1"/>
</dbReference>
<organism evidence="1 2">
    <name type="scientific">Spirosoma endophyticum</name>
    <dbReference type="NCBI Taxonomy" id="662367"/>
    <lineage>
        <taxon>Bacteria</taxon>
        <taxon>Pseudomonadati</taxon>
        <taxon>Bacteroidota</taxon>
        <taxon>Cytophagia</taxon>
        <taxon>Cytophagales</taxon>
        <taxon>Cytophagaceae</taxon>
        <taxon>Spirosoma</taxon>
    </lineage>
</organism>
<sequence length="84" mass="9352">MAMLFFACVDPQGTYQECNYGAPDIDSCFEALTQLVNTGWQLQRIDLLNAERSLISLPVGAFDGVSLSEPLQALQQEWEQLLKA</sequence>
<evidence type="ECO:0000313" key="1">
    <source>
        <dbReference type="EMBL" id="SFF29985.1"/>
    </source>
</evidence>
<name>A0A1I2HI68_9BACT</name>
<dbReference type="AlphaFoldDB" id="A0A1I2HI68"/>
<gene>
    <name evidence="1" type="ORF">SAMN05216167_14424</name>
</gene>